<evidence type="ECO:0000256" key="5">
    <source>
        <dbReference type="SAM" id="MobiDB-lite"/>
    </source>
</evidence>
<evidence type="ECO:0000256" key="2">
    <source>
        <dbReference type="ARBA" id="ARBA00022679"/>
    </source>
</evidence>
<keyword evidence="8" id="KW-1185">Reference proteome</keyword>
<accession>A0AAV9IY39</accession>
<evidence type="ECO:0000313" key="8">
    <source>
        <dbReference type="Proteomes" id="UP001301350"/>
    </source>
</evidence>
<dbReference type="InterPro" id="IPR004147">
    <property type="entry name" value="ABC1_dom"/>
</dbReference>
<name>A0AAV9IY39_CYACA</name>
<keyword evidence="2" id="KW-0808">Transferase</keyword>
<keyword evidence="3" id="KW-0547">Nucleotide-binding</keyword>
<dbReference type="InterPro" id="IPR011009">
    <property type="entry name" value="Kinase-like_dom_sf"/>
</dbReference>
<comment type="caution">
    <text evidence="7">The sequence shown here is derived from an EMBL/GenBank/DDBJ whole genome shotgun (WGS) entry which is preliminary data.</text>
</comment>
<dbReference type="PANTHER" id="PTHR43851">
    <property type="match status" value="1"/>
</dbReference>
<sequence>MGGVRPPNAAGVAVSADWLRVFVGAAKVWGVTTVGRWGGGSSPVEAAAGTVSSALSAGALQRLAQSVAIRVTGGQTVRPVNGAKPERGVASEAGETLTPSTGNGASREGKQAAVQAEPVTLRDMPPERPDAPASPKDPDLLTGAPATASIDALPPVDRPSEDAPDASGSVTDSRFGRARRVPATPLGRMMGFGGLALGIAYNAAKASILGATAADKPSLQASLLSEENAERLARTLCRMRGAALKVGQMLSIQDERTLPPAVLRALERVRQSADFMPRRQLEAVLRRELGPDWQQQRVRDFEYQPVAAASIGQVHRARLPESSGGGSGWVAMKVQYPGVARSIESDLLNLKRLITYTHVLPRGLYVDELMRVAREELLRECDYELEAANQMRFAAAFRGFDHGHVNVPRVVRELSTRNVLTTEWVQGVPLDRVMQDGVPAAQRHALAARILRLTLKELFEVRFMQTDPNFSNFLYDAATDTLHLLDFGAAREYSPAFVRDYLRLVLACAERDRDAVLHYSQRLGFLTGDESRVMLDAHCAASFVVGEPFSQSPGQWYDFADSDIAARTARFGRVMLEHRLCPPPREAYSLHRRLSGAFLTCMRLQARVDCRPMLDEAVERLQREAGEETRETRGPEAVATSVAAAAETASAS</sequence>
<feature type="region of interest" description="Disordered" evidence="5">
    <location>
        <begin position="78"/>
        <end position="177"/>
    </location>
</feature>
<dbReference type="Proteomes" id="UP001301350">
    <property type="component" value="Unassembled WGS sequence"/>
</dbReference>
<organism evidence="7 8">
    <name type="scientific">Cyanidium caldarium</name>
    <name type="common">Red alga</name>
    <dbReference type="NCBI Taxonomy" id="2771"/>
    <lineage>
        <taxon>Eukaryota</taxon>
        <taxon>Rhodophyta</taxon>
        <taxon>Bangiophyceae</taxon>
        <taxon>Cyanidiales</taxon>
        <taxon>Cyanidiaceae</taxon>
        <taxon>Cyanidium</taxon>
    </lineage>
</organism>
<feature type="region of interest" description="Disordered" evidence="5">
    <location>
        <begin position="623"/>
        <end position="652"/>
    </location>
</feature>
<dbReference type="PANTHER" id="PTHR43851:SF3">
    <property type="entry name" value="COENZYME Q8"/>
    <property type="match status" value="1"/>
</dbReference>
<evidence type="ECO:0000259" key="6">
    <source>
        <dbReference type="Pfam" id="PF03109"/>
    </source>
</evidence>
<feature type="compositionally biased region" description="Basic and acidic residues" evidence="5">
    <location>
        <begin position="623"/>
        <end position="634"/>
    </location>
</feature>
<dbReference type="InterPro" id="IPR051409">
    <property type="entry name" value="Atypical_kinase_ADCK"/>
</dbReference>
<reference evidence="7 8" key="1">
    <citation type="submission" date="2022-07" db="EMBL/GenBank/DDBJ databases">
        <title>Genome-wide signatures of adaptation to extreme environments.</title>
        <authorList>
            <person name="Cho C.H."/>
            <person name="Yoon H.S."/>
        </authorList>
    </citation>
    <scope>NUCLEOTIDE SEQUENCE [LARGE SCALE GENOMIC DNA]</scope>
    <source>
        <strain evidence="7 8">DBV 063 E5</strain>
    </source>
</reference>
<dbReference type="GO" id="GO:0006744">
    <property type="term" value="P:ubiquinone biosynthetic process"/>
    <property type="evidence" value="ECO:0007669"/>
    <property type="project" value="TreeGrafter"/>
</dbReference>
<dbReference type="GO" id="GO:0005524">
    <property type="term" value="F:ATP binding"/>
    <property type="evidence" value="ECO:0007669"/>
    <property type="project" value="UniProtKB-KW"/>
</dbReference>
<feature type="compositionally biased region" description="Low complexity" evidence="5">
    <location>
        <begin position="635"/>
        <end position="652"/>
    </location>
</feature>
<keyword evidence="4" id="KW-0067">ATP-binding</keyword>
<dbReference type="InterPro" id="IPR034646">
    <property type="entry name" value="ADCK3_dom"/>
</dbReference>
<evidence type="ECO:0000256" key="3">
    <source>
        <dbReference type="ARBA" id="ARBA00022741"/>
    </source>
</evidence>
<gene>
    <name evidence="7" type="ORF">CDCA_CDCA11G3232</name>
</gene>
<proteinExistence type="inferred from homology"/>
<dbReference type="CDD" id="cd13970">
    <property type="entry name" value="ABC1_ADCK3"/>
    <property type="match status" value="1"/>
</dbReference>
<evidence type="ECO:0000256" key="1">
    <source>
        <dbReference type="ARBA" id="ARBA00009670"/>
    </source>
</evidence>
<evidence type="ECO:0000313" key="7">
    <source>
        <dbReference type="EMBL" id="KAK4537207.1"/>
    </source>
</evidence>
<dbReference type="SUPFAM" id="SSF56112">
    <property type="entry name" value="Protein kinase-like (PK-like)"/>
    <property type="match status" value="1"/>
</dbReference>
<dbReference type="Pfam" id="PF03109">
    <property type="entry name" value="ABC1"/>
    <property type="match status" value="1"/>
</dbReference>
<protein>
    <recommendedName>
        <fullName evidence="6">ABC1 atypical kinase-like domain-containing protein</fullName>
    </recommendedName>
</protein>
<dbReference type="Gene3D" id="1.10.510.10">
    <property type="entry name" value="Transferase(Phosphotransferase) domain 1"/>
    <property type="match status" value="1"/>
</dbReference>
<dbReference type="AlphaFoldDB" id="A0AAV9IY39"/>
<comment type="similarity">
    <text evidence="1">Belongs to the protein kinase superfamily. ADCK protein kinase family.</text>
</comment>
<dbReference type="GO" id="GO:0016740">
    <property type="term" value="F:transferase activity"/>
    <property type="evidence" value="ECO:0007669"/>
    <property type="project" value="UniProtKB-KW"/>
</dbReference>
<evidence type="ECO:0000256" key="4">
    <source>
        <dbReference type="ARBA" id="ARBA00022840"/>
    </source>
</evidence>
<feature type="domain" description="ABC1 atypical kinase-like" evidence="6">
    <location>
        <begin position="269"/>
        <end position="519"/>
    </location>
</feature>
<dbReference type="EMBL" id="JANCYW010000011">
    <property type="protein sequence ID" value="KAK4537207.1"/>
    <property type="molecule type" value="Genomic_DNA"/>
</dbReference>